<dbReference type="PANTHER" id="PTHR33826:SF2">
    <property type="entry name" value="HYDROXYPROLINE-RICH GLYCOPROTEIN FAMILY PROTEIN"/>
    <property type="match status" value="1"/>
</dbReference>
<keyword evidence="2" id="KW-0472">Membrane</keyword>
<proteinExistence type="predicted"/>
<keyword evidence="2" id="KW-0812">Transmembrane</keyword>
<gene>
    <name evidence="4" type="ORF">FEM48_Zijuj12G0010300</name>
</gene>
<feature type="region of interest" description="Disordered" evidence="1">
    <location>
        <begin position="1"/>
        <end position="25"/>
    </location>
</feature>
<reference evidence="4" key="1">
    <citation type="journal article" date="2021" name="Front. Plant Sci.">
        <title>Chromosome-Scale Genome Assembly for Chinese Sour Jujube and Insights Into Its Genome Evolution and Domestication Signature.</title>
        <authorList>
            <person name="Shen L.-Y."/>
            <person name="Luo H."/>
            <person name="Wang X.-L."/>
            <person name="Wang X.-M."/>
            <person name="Qiu X.-J."/>
            <person name="Liu H."/>
            <person name="Zhou S.-S."/>
            <person name="Jia K.-H."/>
            <person name="Nie S."/>
            <person name="Bao Y.-T."/>
            <person name="Zhang R.-G."/>
            <person name="Yun Q.-Z."/>
            <person name="Chai Y.-H."/>
            <person name="Lu J.-Y."/>
            <person name="Li Y."/>
            <person name="Zhao S.-W."/>
            <person name="Mao J.-F."/>
            <person name="Jia S.-G."/>
            <person name="Mao Y.-M."/>
        </authorList>
    </citation>
    <scope>NUCLEOTIDE SEQUENCE</scope>
    <source>
        <strain evidence="4">AT0</strain>
        <tissue evidence="4">Leaf</tissue>
    </source>
</reference>
<dbReference type="Proteomes" id="UP000813462">
    <property type="component" value="Unassembled WGS sequence"/>
</dbReference>
<comment type="caution">
    <text evidence="4">The sequence shown here is derived from an EMBL/GenBank/DDBJ whole genome shotgun (WGS) entry which is preliminary data.</text>
</comment>
<keyword evidence="2" id="KW-1133">Transmembrane helix</keyword>
<dbReference type="Pfam" id="PF23041">
    <property type="entry name" value="DUF7036"/>
    <property type="match status" value="2"/>
</dbReference>
<feature type="region of interest" description="Disordered" evidence="1">
    <location>
        <begin position="365"/>
        <end position="482"/>
    </location>
</feature>
<evidence type="ECO:0000256" key="2">
    <source>
        <dbReference type="SAM" id="Phobius"/>
    </source>
</evidence>
<feature type="domain" description="DUF7036" evidence="3">
    <location>
        <begin position="137"/>
        <end position="228"/>
    </location>
</feature>
<protein>
    <recommendedName>
        <fullName evidence="3">DUF7036 domain-containing protein</fullName>
    </recommendedName>
</protein>
<evidence type="ECO:0000313" key="5">
    <source>
        <dbReference type="Proteomes" id="UP000813462"/>
    </source>
</evidence>
<evidence type="ECO:0000313" key="4">
    <source>
        <dbReference type="EMBL" id="KAH7511698.1"/>
    </source>
</evidence>
<dbReference type="EMBL" id="JAEACU010000012">
    <property type="protein sequence ID" value="KAH7511698.1"/>
    <property type="molecule type" value="Genomic_DNA"/>
</dbReference>
<dbReference type="AlphaFoldDB" id="A0A978UAA5"/>
<name>A0A978UAA5_ZIZJJ</name>
<evidence type="ECO:0000259" key="3">
    <source>
        <dbReference type="Pfam" id="PF23041"/>
    </source>
</evidence>
<evidence type="ECO:0000256" key="1">
    <source>
        <dbReference type="SAM" id="MobiDB-lite"/>
    </source>
</evidence>
<feature type="transmembrane region" description="Helical" evidence="2">
    <location>
        <begin position="41"/>
        <end position="59"/>
    </location>
</feature>
<sequence length="594" mass="65125">MGKAEEQQSLPSTLVSHTSHQNADTPCPCGCRIQRLIGLRCIFVLLLSAALFLSAVFWLPPFLQFADHRDLDLDSKFKANNHLAVLCPQIVFTSMGSIVRREKLSMLLEKGNVLNVSFTWLKLYIGSRMIDHSIVASFNVLKPVSLLEDNISQLADDIFDEIGLPSTRVVILSLEPLNRPNVTKVVFGVDPDPKDSNLSEPAESLIRASFKYLVVRQTYLHLTASLFGDAYFFEVLKFPGGITIIPPQSVFLLQKVQILFNFTLNFSIYQIQVNFNELTSQLKSGLHLAPYENIYVSLSNSKGSTVAAPTTVQSSVLLAVGNTPSMQRLKQLAQTITGSHSRNLGLNNTVFGRVKQVRLSTILQHSLHGGDGGSTAWSPSPAPLPHPHHHRHHHHHHHHHHHSAHLAPAISPTPEAERGPPATKNSAPPPKEETPAPGKSLPPHQKSYEANAPGCRFRNRRSTGKERNQPRLAPTAAPNISPHYVAASPPKQVHTSKPIFHSVPTSSPLPSVVFTHVQPPSKSESDMNQLVAPTPSTLPLKRRTQYLSSSFLRYGCCIFVTLSKNIVIAASAGGLLLASAHLAFSLSLALVIHL</sequence>
<dbReference type="InterPro" id="IPR055464">
    <property type="entry name" value="DUF7036"/>
</dbReference>
<dbReference type="PANTHER" id="PTHR33826">
    <property type="entry name" value="F20B24.21"/>
    <property type="match status" value="1"/>
</dbReference>
<accession>A0A978UAA5</accession>
<feature type="domain" description="DUF7036" evidence="3">
    <location>
        <begin position="261"/>
        <end position="352"/>
    </location>
</feature>
<organism evidence="4 5">
    <name type="scientific">Ziziphus jujuba var. spinosa</name>
    <dbReference type="NCBI Taxonomy" id="714518"/>
    <lineage>
        <taxon>Eukaryota</taxon>
        <taxon>Viridiplantae</taxon>
        <taxon>Streptophyta</taxon>
        <taxon>Embryophyta</taxon>
        <taxon>Tracheophyta</taxon>
        <taxon>Spermatophyta</taxon>
        <taxon>Magnoliopsida</taxon>
        <taxon>eudicotyledons</taxon>
        <taxon>Gunneridae</taxon>
        <taxon>Pentapetalae</taxon>
        <taxon>rosids</taxon>
        <taxon>fabids</taxon>
        <taxon>Rosales</taxon>
        <taxon>Rhamnaceae</taxon>
        <taxon>Paliureae</taxon>
        <taxon>Ziziphus</taxon>
    </lineage>
</organism>
<feature type="compositionally biased region" description="Polar residues" evidence="1">
    <location>
        <begin position="7"/>
        <end position="24"/>
    </location>
</feature>
<feature type="compositionally biased region" description="Basic residues" evidence="1">
    <location>
        <begin position="386"/>
        <end position="404"/>
    </location>
</feature>